<dbReference type="Proteomes" id="UP001303899">
    <property type="component" value="Unassembled WGS sequence"/>
</dbReference>
<proteinExistence type="predicted"/>
<dbReference type="RefSeq" id="WP_323697925.1">
    <property type="nucleotide sequence ID" value="NZ_JAYGIL010000021.1"/>
</dbReference>
<accession>A0ABU5S7R2</accession>
<keyword evidence="1" id="KW-1133">Transmembrane helix</keyword>
<gene>
    <name evidence="2" type="ORF">VB776_16415</name>
</gene>
<protein>
    <submittedName>
        <fullName evidence="2">Uncharacterized protein</fullName>
    </submittedName>
</protein>
<keyword evidence="3" id="KW-1185">Reference proteome</keyword>
<keyword evidence="1" id="KW-0812">Transmembrane</keyword>
<name>A0ABU5S7R2_9BACT</name>
<reference evidence="2 3" key="1">
    <citation type="submission" date="2023-12" db="EMBL/GenBank/DDBJ databases">
        <title>Novel species of the genus Arcicella isolated from rivers.</title>
        <authorList>
            <person name="Lu H."/>
        </authorList>
    </citation>
    <scope>NUCLEOTIDE SEQUENCE [LARGE SCALE GENOMIC DNA]</scope>
    <source>
        <strain evidence="2 3">DC2W</strain>
    </source>
</reference>
<dbReference type="EMBL" id="JAYGIL010000021">
    <property type="protein sequence ID" value="MEA5404518.1"/>
    <property type="molecule type" value="Genomic_DNA"/>
</dbReference>
<feature type="transmembrane region" description="Helical" evidence="1">
    <location>
        <begin position="66"/>
        <end position="84"/>
    </location>
</feature>
<sequence>MWLKDIAEKDSLSQENLLLKTRVQIFEIIVKANEDELQRTNQKFDFILKTNQNQDFILRRQKRLKWIFLITSSALATFTTYQYVKRLD</sequence>
<keyword evidence="1" id="KW-0472">Membrane</keyword>
<evidence type="ECO:0000313" key="2">
    <source>
        <dbReference type="EMBL" id="MEA5404518.1"/>
    </source>
</evidence>
<comment type="caution">
    <text evidence="2">The sequence shown here is derived from an EMBL/GenBank/DDBJ whole genome shotgun (WGS) entry which is preliminary data.</text>
</comment>
<evidence type="ECO:0000313" key="3">
    <source>
        <dbReference type="Proteomes" id="UP001303899"/>
    </source>
</evidence>
<evidence type="ECO:0000256" key="1">
    <source>
        <dbReference type="SAM" id="Phobius"/>
    </source>
</evidence>
<organism evidence="2 3">
    <name type="scientific">Arcicella gelida</name>
    <dbReference type="NCBI Taxonomy" id="2984195"/>
    <lineage>
        <taxon>Bacteria</taxon>
        <taxon>Pseudomonadati</taxon>
        <taxon>Bacteroidota</taxon>
        <taxon>Cytophagia</taxon>
        <taxon>Cytophagales</taxon>
        <taxon>Flectobacillaceae</taxon>
        <taxon>Arcicella</taxon>
    </lineage>
</organism>